<keyword evidence="2" id="KW-0812">Transmembrane</keyword>
<evidence type="ECO:0000256" key="2">
    <source>
        <dbReference type="SAM" id="Phobius"/>
    </source>
</evidence>
<dbReference type="EMBL" id="VUNE01000004">
    <property type="protein sequence ID" value="MST62946.1"/>
    <property type="molecule type" value="Genomic_DNA"/>
</dbReference>
<dbReference type="Gene3D" id="2.120.10.30">
    <property type="entry name" value="TolB, C-terminal domain"/>
    <property type="match status" value="1"/>
</dbReference>
<accession>A0A6N7XE29</accession>
<keyword evidence="2" id="KW-0472">Membrane</keyword>
<evidence type="ECO:0000313" key="4">
    <source>
        <dbReference type="Proteomes" id="UP000440713"/>
    </source>
</evidence>
<dbReference type="InterPro" id="IPR011042">
    <property type="entry name" value="6-blade_b-propeller_TolB-like"/>
</dbReference>
<comment type="caution">
    <text evidence="3">The sequence shown here is derived from an EMBL/GenBank/DDBJ whole genome shotgun (WGS) entry which is preliminary data.</text>
</comment>
<dbReference type="AlphaFoldDB" id="A0A6N7XE29"/>
<proteinExistence type="predicted"/>
<keyword evidence="2" id="KW-1133">Transmembrane helix</keyword>
<reference evidence="3 4" key="1">
    <citation type="submission" date="2019-08" db="EMBL/GenBank/DDBJ databases">
        <title>In-depth cultivation of the pig gut microbiome towards novel bacterial diversity and tailored functional studies.</title>
        <authorList>
            <person name="Wylensek D."/>
            <person name="Hitch T.C.A."/>
            <person name="Clavel T."/>
        </authorList>
    </citation>
    <scope>NUCLEOTIDE SEQUENCE [LARGE SCALE GENOMIC DNA]</scope>
    <source>
        <strain evidence="3 4">WCA-SAB-591-4A-A</strain>
    </source>
</reference>
<sequence length="338" mass="38961">MNKRLLRGVAISSVCIISVYFAFFSPSDKSEDLMKTNDKYVLKILKDEEYSNKDLYKIKEIDSTDYTVQKIKLDKDNVKTISGIAFVDSNVIVSDIKKDSLFMYDSDFNLIKSVGKTGNGSLEFISPSDVKFANGKLYVLDYGNQRIQILDKNLSHIKDIKFEKPNEFPEFIYTSMAIDKDENIYLSGETLFTRSIQKIDSNNKSSYIKDNFSGNLYYYNDIVYAVNFGQFLVNRSGELSVNTGRNFMLSISKDKLKKEYEFNSPLTPASFCMDEKYTYIMSDSSLCLMRFDRKTGKYIDNIGKYSEKNMQSMARMDAKDGYVYTTNASNDVYIYKKK</sequence>
<gene>
    <name evidence="3" type="ORF">FYJ71_08175</name>
</gene>
<organism evidence="3 4">
    <name type="scientific">Peptostreptococcus porci</name>
    <dbReference type="NCBI Taxonomy" id="2652282"/>
    <lineage>
        <taxon>Bacteria</taxon>
        <taxon>Bacillati</taxon>
        <taxon>Bacillota</taxon>
        <taxon>Clostridia</taxon>
        <taxon>Peptostreptococcales</taxon>
        <taxon>Peptostreptococcaceae</taxon>
        <taxon>Peptostreptococcus</taxon>
    </lineage>
</organism>
<dbReference type="InterPro" id="IPR001258">
    <property type="entry name" value="NHL_repeat"/>
</dbReference>
<feature type="transmembrane region" description="Helical" evidence="2">
    <location>
        <begin position="5"/>
        <end position="24"/>
    </location>
</feature>
<dbReference type="Pfam" id="PF01436">
    <property type="entry name" value="NHL"/>
    <property type="match status" value="1"/>
</dbReference>
<keyword evidence="1" id="KW-0677">Repeat</keyword>
<dbReference type="RefSeq" id="WP_154538418.1">
    <property type="nucleotide sequence ID" value="NZ_VUNE01000004.1"/>
</dbReference>
<evidence type="ECO:0000256" key="1">
    <source>
        <dbReference type="ARBA" id="ARBA00022737"/>
    </source>
</evidence>
<name>A0A6N7XE29_9FIRM</name>
<evidence type="ECO:0000313" key="3">
    <source>
        <dbReference type="EMBL" id="MST62946.1"/>
    </source>
</evidence>
<dbReference type="Proteomes" id="UP000440713">
    <property type="component" value="Unassembled WGS sequence"/>
</dbReference>
<protein>
    <submittedName>
        <fullName evidence="3">Uncharacterized protein</fullName>
    </submittedName>
</protein>
<keyword evidence="4" id="KW-1185">Reference proteome</keyword>
<dbReference type="SUPFAM" id="SSF63829">
    <property type="entry name" value="Calcium-dependent phosphotriesterase"/>
    <property type="match status" value="1"/>
</dbReference>